<protein>
    <recommendedName>
        <fullName evidence="11">Purple acid phosphatase</fullName>
        <ecNumber evidence="11">3.1.3.2</ecNumber>
    </recommendedName>
</protein>
<sequence length="465" mass="54325">MWFLTILCLWLLHFSEVCNAGVTSRYTRRLYASVDMPIELFPPPESNAPEQVHITQGDHEGRGMMMLHMIISWVTQMHPTPNVVTYWEAEGKRSYKHRAHATTTTYRYYNYSSGFITLIFSHDIFDTKYIYKLGKHDETRRFSFRTPPQVGPDVPYIFGVIGDLEQTYDSNQTLERYVSNPKGQAVLFIGDISYADNHPFHDNRRWDTWGRFAEKSTACQPWIWTAGNHEIDYAPEFEENTPFRPYKHRYHVPYRASQSTSPLWYSIKRASAHIIVLSSYSAFGTYTPQYNWLEQELPKVNRAKTPWLIVLVHSPFYNSYNYHYMEGEGMRVMFEPWFVKYKVDLVFSGHVHAYERSEQVSNVCYNITNGLSTPVKDASAPVYVTIGDGGNIEGLATSFTEPQPSYSAFREESFGHAILELKNRTHAFYKWHQNQDDEPTAADSTWFYNRYWYPHEEPSSTTSMV</sequence>
<evidence type="ECO:0000256" key="10">
    <source>
        <dbReference type="ARBA" id="ARBA00023180"/>
    </source>
</evidence>
<gene>
    <name evidence="15" type="ORF">CDL12_28474</name>
</gene>
<keyword evidence="9" id="KW-0408">Iron</keyword>
<keyword evidence="10" id="KW-0325">Glycoprotein</keyword>
<dbReference type="OrthoDB" id="45007at2759"/>
<dbReference type="Proteomes" id="UP000231279">
    <property type="component" value="Unassembled WGS sequence"/>
</dbReference>
<evidence type="ECO:0000256" key="9">
    <source>
        <dbReference type="ARBA" id="ARBA00023004"/>
    </source>
</evidence>
<feature type="chain" id="PRO_5013431657" description="Purple acid phosphatase" evidence="11">
    <location>
        <begin position="21"/>
        <end position="465"/>
    </location>
</feature>
<keyword evidence="16" id="KW-1185">Reference proteome</keyword>
<organism evidence="15 16">
    <name type="scientific">Handroanthus impetiginosus</name>
    <dbReference type="NCBI Taxonomy" id="429701"/>
    <lineage>
        <taxon>Eukaryota</taxon>
        <taxon>Viridiplantae</taxon>
        <taxon>Streptophyta</taxon>
        <taxon>Embryophyta</taxon>
        <taxon>Tracheophyta</taxon>
        <taxon>Spermatophyta</taxon>
        <taxon>Magnoliopsida</taxon>
        <taxon>eudicotyledons</taxon>
        <taxon>Gunneridae</taxon>
        <taxon>Pentapetalae</taxon>
        <taxon>asterids</taxon>
        <taxon>lamiids</taxon>
        <taxon>Lamiales</taxon>
        <taxon>Bignoniaceae</taxon>
        <taxon>Crescentiina</taxon>
        <taxon>Tabebuia alliance</taxon>
        <taxon>Handroanthus</taxon>
    </lineage>
</organism>
<dbReference type="EMBL" id="NKXS01007868">
    <property type="protein sequence ID" value="PIM99034.1"/>
    <property type="molecule type" value="Genomic_DNA"/>
</dbReference>
<comment type="catalytic activity">
    <reaction evidence="1 11">
        <text>a phosphate monoester + H2O = an alcohol + phosphate</text>
        <dbReference type="Rhea" id="RHEA:15017"/>
        <dbReference type="ChEBI" id="CHEBI:15377"/>
        <dbReference type="ChEBI" id="CHEBI:30879"/>
        <dbReference type="ChEBI" id="CHEBI:43474"/>
        <dbReference type="ChEBI" id="CHEBI:67140"/>
        <dbReference type="EC" id="3.1.3.2"/>
    </reaction>
</comment>
<dbReference type="SUPFAM" id="SSF49363">
    <property type="entry name" value="Purple acid phosphatase, N-terminal domain"/>
    <property type="match status" value="1"/>
</dbReference>
<dbReference type="SUPFAM" id="SSF56300">
    <property type="entry name" value="Metallo-dependent phosphatases"/>
    <property type="match status" value="1"/>
</dbReference>
<feature type="domain" description="Calcineurin-like phosphoesterase" evidence="12">
    <location>
        <begin position="158"/>
        <end position="354"/>
    </location>
</feature>
<proteinExistence type="inferred from homology"/>
<accession>A0A2G9G1M8</accession>
<evidence type="ECO:0000256" key="3">
    <source>
        <dbReference type="ARBA" id="ARBA00001962"/>
    </source>
</evidence>
<dbReference type="STRING" id="429701.A0A2G9G1M8"/>
<feature type="domain" description="Purple acid phosphatase C-terminal" evidence="13">
    <location>
        <begin position="380"/>
        <end position="437"/>
    </location>
</feature>
<feature type="domain" description="Purple acid phosphatase N-terminal" evidence="14">
    <location>
        <begin position="49"/>
        <end position="146"/>
    </location>
</feature>
<evidence type="ECO:0000256" key="1">
    <source>
        <dbReference type="ARBA" id="ARBA00000032"/>
    </source>
</evidence>
<dbReference type="GO" id="GO:0003993">
    <property type="term" value="F:acid phosphatase activity"/>
    <property type="evidence" value="ECO:0007669"/>
    <property type="project" value="UniProtKB-EC"/>
</dbReference>
<dbReference type="PANTHER" id="PTHR22953:SF120">
    <property type="entry name" value="PURPLE ACID PHOSPHATASE 11-RELATED"/>
    <property type="match status" value="1"/>
</dbReference>
<dbReference type="InterPro" id="IPR004843">
    <property type="entry name" value="Calcineurin-like_PHP"/>
</dbReference>
<name>A0A2G9G1M8_9LAMI</name>
<feature type="signal peptide" evidence="11">
    <location>
        <begin position="1"/>
        <end position="20"/>
    </location>
</feature>
<evidence type="ECO:0000259" key="13">
    <source>
        <dbReference type="Pfam" id="PF14008"/>
    </source>
</evidence>
<keyword evidence="8" id="KW-0862">Zinc</keyword>
<dbReference type="InterPro" id="IPR025733">
    <property type="entry name" value="PAPs_C"/>
</dbReference>
<dbReference type="InterPro" id="IPR041792">
    <property type="entry name" value="MPP_PAP"/>
</dbReference>
<evidence type="ECO:0000256" key="8">
    <source>
        <dbReference type="ARBA" id="ARBA00022833"/>
    </source>
</evidence>
<comment type="similarity">
    <text evidence="4 11">Belongs to the metallophosphoesterase superfamily. Purple acid phosphatase family.</text>
</comment>
<dbReference type="EC" id="3.1.3.2" evidence="11"/>
<evidence type="ECO:0000259" key="12">
    <source>
        <dbReference type="Pfam" id="PF00149"/>
    </source>
</evidence>
<reference evidence="16" key="1">
    <citation type="journal article" date="2018" name="Gigascience">
        <title>Genome assembly of the Pink Ipe (Handroanthus impetiginosus, Bignoniaceae), a highly valued, ecologically keystone Neotropical timber forest tree.</title>
        <authorList>
            <person name="Silva-Junior O.B."/>
            <person name="Grattapaglia D."/>
            <person name="Novaes E."/>
            <person name="Collevatti R.G."/>
        </authorList>
    </citation>
    <scope>NUCLEOTIDE SEQUENCE [LARGE SCALE GENOMIC DNA]</scope>
    <source>
        <strain evidence="16">cv. UFG-1</strain>
    </source>
</reference>
<dbReference type="GO" id="GO:0046872">
    <property type="term" value="F:metal ion binding"/>
    <property type="evidence" value="ECO:0007669"/>
    <property type="project" value="UniProtKB-KW"/>
</dbReference>
<dbReference type="AlphaFoldDB" id="A0A2G9G1M8"/>
<dbReference type="InterPro" id="IPR039331">
    <property type="entry name" value="PAPs-like"/>
</dbReference>
<dbReference type="Pfam" id="PF14008">
    <property type="entry name" value="Metallophos_C"/>
    <property type="match status" value="1"/>
</dbReference>
<dbReference type="Pfam" id="PF00149">
    <property type="entry name" value="Metallophos"/>
    <property type="match status" value="1"/>
</dbReference>
<evidence type="ECO:0000256" key="6">
    <source>
        <dbReference type="ARBA" id="ARBA00022729"/>
    </source>
</evidence>
<evidence type="ECO:0000313" key="16">
    <source>
        <dbReference type="Proteomes" id="UP000231279"/>
    </source>
</evidence>
<comment type="cofactor">
    <cofactor evidence="3">
        <name>Fe cation</name>
        <dbReference type="ChEBI" id="CHEBI:24875"/>
    </cofactor>
</comment>
<dbReference type="InterPro" id="IPR008963">
    <property type="entry name" value="Purple_acid_Pase-like_N"/>
</dbReference>
<dbReference type="Gene3D" id="3.60.21.10">
    <property type="match status" value="1"/>
</dbReference>
<comment type="caution">
    <text evidence="15">The sequence shown here is derived from an EMBL/GenBank/DDBJ whole genome shotgun (WGS) entry which is preliminary data.</text>
</comment>
<dbReference type="CDD" id="cd00839">
    <property type="entry name" value="MPP_PAPs"/>
    <property type="match status" value="1"/>
</dbReference>
<dbReference type="FunFam" id="3.60.21.10:FF:000034">
    <property type="entry name" value="Fe(3+)-Zn(2+) purple acid phosphatase"/>
    <property type="match status" value="1"/>
</dbReference>
<evidence type="ECO:0000256" key="11">
    <source>
        <dbReference type="RuleBase" id="RU361203"/>
    </source>
</evidence>
<evidence type="ECO:0000259" key="14">
    <source>
        <dbReference type="Pfam" id="PF16656"/>
    </source>
</evidence>
<evidence type="ECO:0000256" key="2">
    <source>
        <dbReference type="ARBA" id="ARBA00001947"/>
    </source>
</evidence>
<dbReference type="InterPro" id="IPR029052">
    <property type="entry name" value="Metallo-depent_PP-like"/>
</dbReference>
<evidence type="ECO:0000256" key="5">
    <source>
        <dbReference type="ARBA" id="ARBA00022723"/>
    </source>
</evidence>
<evidence type="ECO:0000256" key="7">
    <source>
        <dbReference type="ARBA" id="ARBA00022801"/>
    </source>
</evidence>
<keyword evidence="7 11" id="KW-0378">Hydrolase</keyword>
<evidence type="ECO:0000313" key="15">
    <source>
        <dbReference type="EMBL" id="PIM99034.1"/>
    </source>
</evidence>
<comment type="cofactor">
    <cofactor evidence="2">
        <name>Zn(2+)</name>
        <dbReference type="ChEBI" id="CHEBI:29105"/>
    </cofactor>
</comment>
<dbReference type="InterPro" id="IPR015914">
    <property type="entry name" value="PAPs_N"/>
</dbReference>
<keyword evidence="6 11" id="KW-0732">Signal</keyword>
<dbReference type="Gene3D" id="2.60.40.380">
    <property type="entry name" value="Purple acid phosphatase-like, N-terminal"/>
    <property type="match status" value="1"/>
</dbReference>
<dbReference type="PANTHER" id="PTHR22953">
    <property type="entry name" value="ACID PHOSPHATASE RELATED"/>
    <property type="match status" value="1"/>
</dbReference>
<dbReference type="Pfam" id="PF16656">
    <property type="entry name" value="Pur_ac_phosph_N"/>
    <property type="match status" value="1"/>
</dbReference>
<keyword evidence="5" id="KW-0479">Metal-binding</keyword>
<evidence type="ECO:0000256" key="4">
    <source>
        <dbReference type="ARBA" id="ARBA00008723"/>
    </source>
</evidence>